<keyword evidence="4" id="KW-1185">Reference proteome</keyword>
<feature type="region of interest" description="Disordered" evidence="1">
    <location>
        <begin position="59"/>
        <end position="85"/>
    </location>
</feature>
<keyword evidence="2" id="KW-0732">Signal</keyword>
<evidence type="ECO:0000256" key="1">
    <source>
        <dbReference type="SAM" id="MobiDB-lite"/>
    </source>
</evidence>
<protein>
    <recommendedName>
        <fullName evidence="5">Peptidase A1 domain-containing protein</fullName>
    </recommendedName>
</protein>
<dbReference type="OrthoDB" id="4584900at2759"/>
<evidence type="ECO:0000256" key="2">
    <source>
        <dbReference type="SAM" id="SignalP"/>
    </source>
</evidence>
<dbReference type="AlphaFoldDB" id="A0A371CQ28"/>
<organism evidence="3 4">
    <name type="scientific">Lentinus brumalis</name>
    <dbReference type="NCBI Taxonomy" id="2498619"/>
    <lineage>
        <taxon>Eukaryota</taxon>
        <taxon>Fungi</taxon>
        <taxon>Dikarya</taxon>
        <taxon>Basidiomycota</taxon>
        <taxon>Agaricomycotina</taxon>
        <taxon>Agaricomycetes</taxon>
        <taxon>Polyporales</taxon>
        <taxon>Polyporaceae</taxon>
        <taxon>Lentinus</taxon>
    </lineage>
</organism>
<evidence type="ECO:0000313" key="3">
    <source>
        <dbReference type="EMBL" id="RDX42403.1"/>
    </source>
</evidence>
<evidence type="ECO:0000313" key="4">
    <source>
        <dbReference type="Proteomes" id="UP000256964"/>
    </source>
</evidence>
<proteinExistence type="predicted"/>
<gene>
    <name evidence="3" type="ORF">OH76DRAFT_103968</name>
</gene>
<name>A0A371CQ28_9APHY</name>
<dbReference type="Proteomes" id="UP000256964">
    <property type="component" value="Unassembled WGS sequence"/>
</dbReference>
<feature type="chain" id="PRO_5016720301" description="Peptidase A1 domain-containing protein" evidence="2">
    <location>
        <begin position="20"/>
        <end position="268"/>
    </location>
</feature>
<reference evidence="3 4" key="1">
    <citation type="journal article" date="2018" name="Biotechnol. Biofuels">
        <title>Integrative visual omics of the white-rot fungus Polyporus brumalis exposes the biotechnological potential of its oxidative enzymes for delignifying raw plant biomass.</title>
        <authorList>
            <person name="Miyauchi S."/>
            <person name="Rancon A."/>
            <person name="Drula E."/>
            <person name="Hage H."/>
            <person name="Chaduli D."/>
            <person name="Favel A."/>
            <person name="Grisel S."/>
            <person name="Henrissat B."/>
            <person name="Herpoel-Gimbert I."/>
            <person name="Ruiz-Duenas F.J."/>
            <person name="Chevret D."/>
            <person name="Hainaut M."/>
            <person name="Lin J."/>
            <person name="Wang M."/>
            <person name="Pangilinan J."/>
            <person name="Lipzen A."/>
            <person name="Lesage-Meessen L."/>
            <person name="Navarro D."/>
            <person name="Riley R."/>
            <person name="Grigoriev I.V."/>
            <person name="Zhou S."/>
            <person name="Raouche S."/>
            <person name="Rosso M.N."/>
        </authorList>
    </citation>
    <scope>NUCLEOTIDE SEQUENCE [LARGE SCALE GENOMIC DNA]</scope>
    <source>
        <strain evidence="3 4">BRFM 1820</strain>
    </source>
</reference>
<dbReference type="STRING" id="139420.A0A371CQ28"/>
<evidence type="ECO:0008006" key="5">
    <source>
        <dbReference type="Google" id="ProtNLM"/>
    </source>
</evidence>
<accession>A0A371CQ28</accession>
<sequence length="268" mass="28704">MFSFARIFVVAALAVSVLAAPEATRTTRDDVLSLNPVGIVTRPVAQKRDVHLTNAQLLSRGLPPNRPRTRYGRRGQALQPRQSSTTVARTGHIQVEVSDYPIAFVSKQLNTFGEYQITTDVSDALSVSIPDSLSATFDIVALNGGMFDYLGFATGFANINDVRQLDETSFNYAYLAGVTDESRGPAVDAPNTYTDASGLSAYVESNVWSLGAGDELIPTWVNGDGTAVAVSLFYSRSDNLFAITGSADQFVQAFGSASHPATFKFVAA</sequence>
<feature type="signal peptide" evidence="2">
    <location>
        <begin position="1"/>
        <end position="19"/>
    </location>
</feature>
<dbReference type="EMBL" id="KZ857485">
    <property type="protein sequence ID" value="RDX42403.1"/>
    <property type="molecule type" value="Genomic_DNA"/>
</dbReference>